<name>A0A0B7BWN4_9EUPU</name>
<proteinExistence type="predicted"/>
<protein>
    <submittedName>
        <fullName evidence="1">Uncharacterized protein</fullName>
    </submittedName>
</protein>
<evidence type="ECO:0000313" key="1">
    <source>
        <dbReference type="EMBL" id="CEK96791.1"/>
    </source>
</evidence>
<feature type="non-terminal residue" evidence="1">
    <location>
        <position position="1"/>
    </location>
</feature>
<accession>A0A0B7BWN4</accession>
<reference evidence="1" key="1">
    <citation type="submission" date="2014-12" db="EMBL/GenBank/DDBJ databases">
        <title>Insight into the proteome of Arion vulgaris.</title>
        <authorList>
            <person name="Aradska J."/>
            <person name="Bulat T."/>
            <person name="Smidak R."/>
            <person name="Sarate P."/>
            <person name="Gangsoo J."/>
            <person name="Sialana F."/>
            <person name="Bilban M."/>
            <person name="Lubec G."/>
        </authorList>
    </citation>
    <scope>NUCLEOTIDE SEQUENCE</scope>
    <source>
        <tissue evidence="1">Skin</tissue>
    </source>
</reference>
<sequence length="56" mass="6290">RATNTLGTSILQNVRLRKVVTPARNVILSNNVIYYFTPITTGNLDEEPEEDQELDG</sequence>
<organism evidence="1">
    <name type="scientific">Arion vulgaris</name>
    <dbReference type="NCBI Taxonomy" id="1028688"/>
    <lineage>
        <taxon>Eukaryota</taxon>
        <taxon>Metazoa</taxon>
        <taxon>Spiralia</taxon>
        <taxon>Lophotrochozoa</taxon>
        <taxon>Mollusca</taxon>
        <taxon>Gastropoda</taxon>
        <taxon>Heterobranchia</taxon>
        <taxon>Euthyneura</taxon>
        <taxon>Panpulmonata</taxon>
        <taxon>Eupulmonata</taxon>
        <taxon>Stylommatophora</taxon>
        <taxon>Helicina</taxon>
        <taxon>Arionoidea</taxon>
        <taxon>Arionidae</taxon>
        <taxon>Arion</taxon>
    </lineage>
</organism>
<gene>
    <name evidence="1" type="primary">ORF213460</name>
</gene>
<dbReference type="AlphaFoldDB" id="A0A0B7BWN4"/>
<dbReference type="EMBL" id="HACG01049926">
    <property type="protein sequence ID" value="CEK96791.1"/>
    <property type="molecule type" value="Transcribed_RNA"/>
</dbReference>